<dbReference type="InterPro" id="IPR001461">
    <property type="entry name" value="Aspartic_peptidase_A1"/>
</dbReference>
<dbReference type="PRINTS" id="PR00792">
    <property type="entry name" value="PEPSIN"/>
</dbReference>
<dbReference type="InterPro" id="IPR021109">
    <property type="entry name" value="Peptidase_aspartic_dom_sf"/>
</dbReference>
<accession>A0A9P1GJU9</accession>
<dbReference type="GO" id="GO:0006508">
    <property type="term" value="P:proteolysis"/>
    <property type="evidence" value="ECO:0007669"/>
    <property type="project" value="UniProtKB-KW"/>
</dbReference>
<dbReference type="AlphaFoldDB" id="A0A9P1GJU9"/>
<dbReference type="Pfam" id="PF00026">
    <property type="entry name" value="Asp"/>
    <property type="match status" value="1"/>
</dbReference>
<dbReference type="PROSITE" id="PS00141">
    <property type="entry name" value="ASP_PROTEASE"/>
    <property type="match status" value="1"/>
</dbReference>
<evidence type="ECO:0000256" key="2">
    <source>
        <dbReference type="ARBA" id="ARBA00022670"/>
    </source>
</evidence>
<dbReference type="PROSITE" id="PS51767">
    <property type="entry name" value="PEPTIDASE_A1"/>
    <property type="match status" value="1"/>
</dbReference>
<dbReference type="EMBL" id="CAMXCT030005668">
    <property type="protein sequence ID" value="CAL4800301.1"/>
    <property type="molecule type" value="Genomic_DNA"/>
</dbReference>
<dbReference type="Gene3D" id="2.40.70.10">
    <property type="entry name" value="Acid Proteases"/>
    <property type="match status" value="1"/>
</dbReference>
<protein>
    <recommendedName>
        <fullName evidence="7">Peptidase A1 domain-containing protein</fullName>
    </recommendedName>
</protein>
<evidence type="ECO:0000256" key="4">
    <source>
        <dbReference type="ARBA" id="ARBA00022801"/>
    </source>
</evidence>
<feature type="domain" description="Peptidase A1" evidence="7">
    <location>
        <begin position="1"/>
        <end position="153"/>
    </location>
</feature>
<evidence type="ECO:0000313" key="10">
    <source>
        <dbReference type="Proteomes" id="UP001152797"/>
    </source>
</evidence>
<dbReference type="InterPro" id="IPR033121">
    <property type="entry name" value="PEPTIDASE_A1"/>
</dbReference>
<evidence type="ECO:0000256" key="5">
    <source>
        <dbReference type="PIRSR" id="PIRSR601461-2"/>
    </source>
</evidence>
<proteinExistence type="inferred from homology"/>
<dbReference type="OrthoDB" id="771136at2759"/>
<organism evidence="8">
    <name type="scientific">Cladocopium goreaui</name>
    <dbReference type="NCBI Taxonomy" id="2562237"/>
    <lineage>
        <taxon>Eukaryota</taxon>
        <taxon>Sar</taxon>
        <taxon>Alveolata</taxon>
        <taxon>Dinophyceae</taxon>
        <taxon>Suessiales</taxon>
        <taxon>Symbiodiniaceae</taxon>
        <taxon>Cladocopium</taxon>
    </lineage>
</organism>
<reference evidence="9" key="2">
    <citation type="submission" date="2024-04" db="EMBL/GenBank/DDBJ databases">
        <authorList>
            <person name="Chen Y."/>
            <person name="Shah S."/>
            <person name="Dougan E. K."/>
            <person name="Thang M."/>
            <person name="Chan C."/>
        </authorList>
    </citation>
    <scope>NUCLEOTIDE SEQUENCE [LARGE SCALE GENOMIC DNA]</scope>
</reference>
<feature type="disulfide bond" evidence="5">
    <location>
        <begin position="39"/>
        <end position="43"/>
    </location>
</feature>
<evidence type="ECO:0000259" key="7">
    <source>
        <dbReference type="PROSITE" id="PS51767"/>
    </source>
</evidence>
<dbReference type="EMBL" id="CAMXCT020005668">
    <property type="protein sequence ID" value="CAL1166364.1"/>
    <property type="molecule type" value="Genomic_DNA"/>
</dbReference>
<gene>
    <name evidence="8" type="ORF">C1SCF055_LOCUS38003</name>
</gene>
<dbReference type="EMBL" id="CAMXCT010005668">
    <property type="protein sequence ID" value="CAI4012989.1"/>
    <property type="molecule type" value="Genomic_DNA"/>
</dbReference>
<feature type="disulfide bond" evidence="5">
    <location>
        <begin position="75"/>
        <end position="112"/>
    </location>
</feature>
<keyword evidence="4 6" id="KW-0378">Hydrolase</keyword>
<keyword evidence="2 6" id="KW-0645">Protease</keyword>
<sequence>MSRDRRGFQSVDVSGDSHWATKLSKFKVDLDGIDTSSLCRPSCGALIDSGTSLLTFPRSASHITEALKRKVKSDCSNLDELPTLFFELDGAEVVLPPRAYIFKVTENGSPACRGAFMKVDKESQFGEVFILGMPFLRYYFTVFDRANKQVHIARSTEDCKAQLVHGLAVPSKILLVRLESHHSNPSLLPCIVWKFSWSPFWNCLKYTENIIYIYGPVLRLSTPPHGLGPQVAAPIPFYLQAIGSISEVQLRIC</sequence>
<comment type="similarity">
    <text evidence="1 6">Belongs to the peptidase A1 family.</text>
</comment>
<keyword evidence="5" id="KW-1015">Disulfide bond</keyword>
<keyword evidence="10" id="KW-1185">Reference proteome</keyword>
<dbReference type="Proteomes" id="UP001152797">
    <property type="component" value="Unassembled WGS sequence"/>
</dbReference>
<evidence type="ECO:0000256" key="6">
    <source>
        <dbReference type="RuleBase" id="RU000454"/>
    </source>
</evidence>
<evidence type="ECO:0000256" key="1">
    <source>
        <dbReference type="ARBA" id="ARBA00007447"/>
    </source>
</evidence>
<dbReference type="SUPFAM" id="SSF50630">
    <property type="entry name" value="Acid proteases"/>
    <property type="match status" value="1"/>
</dbReference>
<dbReference type="PANTHER" id="PTHR47966:SF51">
    <property type="entry name" value="BETA-SITE APP-CLEAVING ENZYME, ISOFORM A-RELATED"/>
    <property type="match status" value="1"/>
</dbReference>
<dbReference type="InterPro" id="IPR001969">
    <property type="entry name" value="Aspartic_peptidase_AS"/>
</dbReference>
<reference evidence="8" key="1">
    <citation type="submission" date="2022-10" db="EMBL/GenBank/DDBJ databases">
        <authorList>
            <person name="Chen Y."/>
            <person name="Dougan E. K."/>
            <person name="Chan C."/>
            <person name="Rhodes N."/>
            <person name="Thang M."/>
        </authorList>
    </citation>
    <scope>NUCLEOTIDE SEQUENCE</scope>
</reference>
<dbReference type="PANTHER" id="PTHR47966">
    <property type="entry name" value="BETA-SITE APP-CLEAVING ENZYME, ISOFORM A-RELATED"/>
    <property type="match status" value="1"/>
</dbReference>
<evidence type="ECO:0000313" key="8">
    <source>
        <dbReference type="EMBL" id="CAI4012989.1"/>
    </source>
</evidence>
<name>A0A9P1GJU9_9DINO</name>
<comment type="caution">
    <text evidence="8">The sequence shown here is derived from an EMBL/GenBank/DDBJ whole genome shotgun (WGS) entry which is preliminary data.</text>
</comment>
<dbReference type="GO" id="GO:0004190">
    <property type="term" value="F:aspartic-type endopeptidase activity"/>
    <property type="evidence" value="ECO:0007669"/>
    <property type="project" value="UniProtKB-KW"/>
</dbReference>
<evidence type="ECO:0000313" key="9">
    <source>
        <dbReference type="EMBL" id="CAL1166364.1"/>
    </source>
</evidence>
<keyword evidence="3 6" id="KW-0064">Aspartyl protease</keyword>
<evidence type="ECO:0000256" key="3">
    <source>
        <dbReference type="ARBA" id="ARBA00022750"/>
    </source>
</evidence>